<reference evidence="1" key="1">
    <citation type="submission" date="2019-08" db="EMBL/GenBank/DDBJ databases">
        <title>Genome sequence of Clostridiales bacterium MT110.</title>
        <authorList>
            <person name="Cao J."/>
        </authorList>
    </citation>
    <scope>NUCLEOTIDE SEQUENCE</scope>
    <source>
        <strain evidence="1">MT110</strain>
    </source>
</reference>
<dbReference type="Proteomes" id="UP000594014">
    <property type="component" value="Chromosome"/>
</dbReference>
<evidence type="ECO:0000313" key="1">
    <source>
        <dbReference type="EMBL" id="QOX62151.1"/>
    </source>
</evidence>
<organism evidence="1 2">
    <name type="scientific">Anoxybacterium hadale</name>
    <dbReference type="NCBI Taxonomy" id="3408580"/>
    <lineage>
        <taxon>Bacteria</taxon>
        <taxon>Bacillati</taxon>
        <taxon>Bacillota</taxon>
        <taxon>Clostridia</taxon>
        <taxon>Peptostreptococcales</taxon>
        <taxon>Anaerovoracaceae</taxon>
        <taxon>Anoxybacterium</taxon>
    </lineage>
</organism>
<protein>
    <submittedName>
        <fullName evidence="1">Xanthine dehydrogenase family protein subunit M</fullName>
    </submittedName>
</protein>
<evidence type="ECO:0000313" key="2">
    <source>
        <dbReference type="Proteomes" id="UP000594014"/>
    </source>
</evidence>
<proteinExistence type="predicted"/>
<dbReference type="EMBL" id="CP042469">
    <property type="protein sequence ID" value="QOX62151.1"/>
    <property type="molecule type" value="Genomic_DNA"/>
</dbReference>
<name>A0ACD1A6Y5_9FIRM</name>
<accession>A0ACD1A6Y5</accession>
<keyword evidence="2" id="KW-1185">Reference proteome</keyword>
<sequence length="289" mass="30819">MRFEQYFEPKTTEECIRLLEEYGADGKILAGGTDLVPRLKNKIWKPQAVIGIGSLPDIDMIKVDQNGLELGAGAKLRKISMDPSLAKDYKVIMEAAGNVSSMQVRNVATIGGNACNASPSADAIHGLIVMGAKAVIAGPQGIREVAVENLFTGPGKTVLTRGEFLLKFLIPAPKAGTGAVYKKFAIRGDTDISIVGVGCGITLKDDDTIEAVCISLSAVAPTPIRAAEAEKLLLGKKLTDELLDLAAETAENNCTPITDQRATAAYRKEMVRVWTRHAVKEAAERAKSV</sequence>
<gene>
    <name evidence="1" type="ORF">FRZ06_01680</name>
</gene>